<protein>
    <submittedName>
        <fullName evidence="2">Secreted RxLR effector protein 161-like</fullName>
    </submittedName>
</protein>
<proteinExistence type="predicted"/>
<accession>A0AC58UHW2</accession>
<evidence type="ECO:0000313" key="1">
    <source>
        <dbReference type="Proteomes" id="UP000790787"/>
    </source>
</evidence>
<gene>
    <name evidence="2" type="primary">LOC142180877</name>
</gene>
<organism evidence="1 2">
    <name type="scientific">Nicotiana tabacum</name>
    <name type="common">Common tobacco</name>
    <dbReference type="NCBI Taxonomy" id="4097"/>
    <lineage>
        <taxon>Eukaryota</taxon>
        <taxon>Viridiplantae</taxon>
        <taxon>Streptophyta</taxon>
        <taxon>Embryophyta</taxon>
        <taxon>Tracheophyta</taxon>
        <taxon>Spermatophyta</taxon>
        <taxon>Magnoliopsida</taxon>
        <taxon>eudicotyledons</taxon>
        <taxon>Gunneridae</taxon>
        <taxon>Pentapetalae</taxon>
        <taxon>asterids</taxon>
        <taxon>lamiids</taxon>
        <taxon>Solanales</taxon>
        <taxon>Solanaceae</taxon>
        <taxon>Nicotianoideae</taxon>
        <taxon>Nicotianeae</taxon>
        <taxon>Nicotiana</taxon>
    </lineage>
</organism>
<sequence>MNQKLTTIEYDNWMNVNPEDKILKDPSSFQSLVGRLLYLTMTTRPDLSFAMQVLSQFMHCPKVSHMEATLRVVRYIKAEPGLGLLMPADSPNKLTVYCDSDWGACLQTRRSVTCYIVKFRNALVSWKSKKQDTISKSYAEAEFRSTSTCATKVTWLIGLFEELGVKLKLPIDLMCDSKAAIQIVANPIFYERAKHIGIDCHFVREKIMQGVMRTEHVSTKEQLANLLTKSLGKVQHNYLLEKLGLKNLFKPSA</sequence>
<keyword evidence="1" id="KW-1185">Reference proteome</keyword>
<dbReference type="Proteomes" id="UP000790787">
    <property type="component" value="Chromosome 5"/>
</dbReference>
<reference evidence="2" key="2">
    <citation type="submission" date="2025-08" db="UniProtKB">
        <authorList>
            <consortium name="RefSeq"/>
        </authorList>
    </citation>
    <scope>IDENTIFICATION</scope>
    <source>
        <tissue evidence="2">Leaf</tissue>
    </source>
</reference>
<name>A0AC58UHW2_TOBAC</name>
<reference evidence="1" key="1">
    <citation type="journal article" date="2014" name="Nat. Commun.">
        <title>The tobacco genome sequence and its comparison with those of tomato and potato.</title>
        <authorList>
            <person name="Sierro N."/>
            <person name="Battey J.N."/>
            <person name="Ouadi S."/>
            <person name="Bakaher N."/>
            <person name="Bovet L."/>
            <person name="Willig A."/>
            <person name="Goepfert S."/>
            <person name="Peitsch M.C."/>
            <person name="Ivanov N.V."/>
        </authorList>
    </citation>
    <scope>NUCLEOTIDE SEQUENCE [LARGE SCALE GENOMIC DNA]</scope>
</reference>
<dbReference type="RefSeq" id="XP_075109080.1">
    <property type="nucleotide sequence ID" value="XM_075252979.1"/>
</dbReference>
<evidence type="ECO:0000313" key="2">
    <source>
        <dbReference type="RefSeq" id="XP_075109080.1"/>
    </source>
</evidence>